<dbReference type="EMBL" id="PDCK01000043">
    <property type="protein sequence ID" value="PRQ31674.1"/>
    <property type="molecule type" value="Genomic_DNA"/>
</dbReference>
<proteinExistence type="predicted"/>
<organism evidence="1 2">
    <name type="scientific">Rosa chinensis</name>
    <name type="common">China rose</name>
    <dbReference type="NCBI Taxonomy" id="74649"/>
    <lineage>
        <taxon>Eukaryota</taxon>
        <taxon>Viridiplantae</taxon>
        <taxon>Streptophyta</taxon>
        <taxon>Embryophyta</taxon>
        <taxon>Tracheophyta</taxon>
        <taxon>Spermatophyta</taxon>
        <taxon>Magnoliopsida</taxon>
        <taxon>eudicotyledons</taxon>
        <taxon>Gunneridae</taxon>
        <taxon>Pentapetalae</taxon>
        <taxon>rosids</taxon>
        <taxon>fabids</taxon>
        <taxon>Rosales</taxon>
        <taxon>Rosaceae</taxon>
        <taxon>Rosoideae</taxon>
        <taxon>Rosoideae incertae sedis</taxon>
        <taxon>Rosa</taxon>
    </lineage>
</organism>
<dbReference type="Proteomes" id="UP000238479">
    <property type="component" value="Chromosome 5"/>
</dbReference>
<dbReference type="Gramene" id="PRQ31674">
    <property type="protein sequence ID" value="PRQ31674"/>
    <property type="gene ID" value="RchiOBHm_Chr5g0038081"/>
</dbReference>
<gene>
    <name evidence="1" type="ORF">RchiOBHm_Chr5g0038081</name>
</gene>
<name>A0A2P6QBX4_ROSCH</name>
<evidence type="ECO:0000313" key="2">
    <source>
        <dbReference type="Proteomes" id="UP000238479"/>
    </source>
</evidence>
<accession>A0A2P6QBX4</accession>
<comment type="caution">
    <text evidence="1">The sequence shown here is derived from an EMBL/GenBank/DDBJ whole genome shotgun (WGS) entry which is preliminary data.</text>
</comment>
<evidence type="ECO:0000313" key="1">
    <source>
        <dbReference type="EMBL" id="PRQ31674.1"/>
    </source>
</evidence>
<dbReference type="AlphaFoldDB" id="A0A2P6QBX4"/>
<sequence>MYIALTCSKRVQTHILRALTLTSLCVRLSAGSRHSSTAKFVATFEVISASLIKCNCRMLLDLLFWLVLKETCSLAASIIHILKLLLCCP</sequence>
<protein>
    <submittedName>
        <fullName evidence="1">Uncharacterized protein</fullName>
    </submittedName>
</protein>
<keyword evidence="2" id="KW-1185">Reference proteome</keyword>
<reference evidence="1 2" key="1">
    <citation type="journal article" date="2018" name="Nat. Genet.">
        <title>The Rosa genome provides new insights in the design of modern roses.</title>
        <authorList>
            <person name="Bendahmane M."/>
        </authorList>
    </citation>
    <scope>NUCLEOTIDE SEQUENCE [LARGE SCALE GENOMIC DNA]</scope>
    <source>
        <strain evidence="2">cv. Old Blush</strain>
    </source>
</reference>